<name>A0A9Y2NI94_9PSEU</name>
<dbReference type="Proteomes" id="UP001239397">
    <property type="component" value="Chromosome"/>
</dbReference>
<sequence>MTIVLLLGLVVVVAVLELVPARKLRRRSAPAGFPGAARRRRPADDDREARERALASGVLAGKTDPADYREAMAALAADDSPGSGDVAMLVWLERTPPEGDPRDLLRRLGTALPGIPSTTVCSAVALARSGAKTDELIRTLHLTRVQARTIISAVNAG</sequence>
<organism evidence="2 3">
    <name type="scientific">Amycolatopsis mongoliensis</name>
    <dbReference type="NCBI Taxonomy" id="715475"/>
    <lineage>
        <taxon>Bacteria</taxon>
        <taxon>Bacillati</taxon>
        <taxon>Actinomycetota</taxon>
        <taxon>Actinomycetes</taxon>
        <taxon>Pseudonocardiales</taxon>
        <taxon>Pseudonocardiaceae</taxon>
        <taxon>Amycolatopsis</taxon>
    </lineage>
</organism>
<keyword evidence="3" id="KW-1185">Reference proteome</keyword>
<protein>
    <submittedName>
        <fullName evidence="2">Uncharacterized protein</fullName>
    </submittedName>
</protein>
<dbReference type="AlphaFoldDB" id="A0A9Y2NI94"/>
<reference evidence="2 3" key="1">
    <citation type="submission" date="2023-06" db="EMBL/GenBank/DDBJ databases">
        <authorList>
            <person name="Oyuntsetseg B."/>
            <person name="Kim S.B."/>
        </authorList>
    </citation>
    <scope>NUCLEOTIDE SEQUENCE [LARGE SCALE GENOMIC DNA]</scope>
    <source>
        <strain evidence="2 3">4-36</strain>
    </source>
</reference>
<feature type="region of interest" description="Disordered" evidence="1">
    <location>
        <begin position="29"/>
        <end position="48"/>
    </location>
</feature>
<dbReference type="RefSeq" id="WP_285996979.1">
    <property type="nucleotide sequence ID" value="NZ_CP127295.1"/>
</dbReference>
<evidence type="ECO:0000313" key="2">
    <source>
        <dbReference type="EMBL" id="WIY00513.1"/>
    </source>
</evidence>
<evidence type="ECO:0000256" key="1">
    <source>
        <dbReference type="SAM" id="MobiDB-lite"/>
    </source>
</evidence>
<dbReference type="EMBL" id="CP127295">
    <property type="protein sequence ID" value="WIY00513.1"/>
    <property type="molecule type" value="Genomic_DNA"/>
</dbReference>
<proteinExistence type="predicted"/>
<evidence type="ECO:0000313" key="3">
    <source>
        <dbReference type="Proteomes" id="UP001239397"/>
    </source>
</evidence>
<dbReference type="KEGG" id="amog:QRX60_41720"/>
<accession>A0A9Y2NI94</accession>
<gene>
    <name evidence="2" type="ORF">QRX60_41720</name>
</gene>